<dbReference type="Gene3D" id="2.30.110.10">
    <property type="entry name" value="Electron Transport, Fmn-binding Protein, Chain A"/>
    <property type="match status" value="1"/>
</dbReference>
<evidence type="ECO:0000313" key="2">
    <source>
        <dbReference type="Proteomes" id="UP000317722"/>
    </source>
</evidence>
<organism evidence="1 2">
    <name type="scientific">Pedococcus bigeumensis</name>
    <dbReference type="NCBI Taxonomy" id="433644"/>
    <lineage>
        <taxon>Bacteria</taxon>
        <taxon>Bacillati</taxon>
        <taxon>Actinomycetota</taxon>
        <taxon>Actinomycetes</taxon>
        <taxon>Micrococcales</taxon>
        <taxon>Intrasporangiaceae</taxon>
        <taxon>Pedococcus</taxon>
    </lineage>
</organism>
<dbReference type="InterPro" id="IPR012349">
    <property type="entry name" value="Split_barrel_FMN-bd"/>
</dbReference>
<dbReference type="Proteomes" id="UP000317722">
    <property type="component" value="Unassembled WGS sequence"/>
</dbReference>
<dbReference type="AlphaFoldDB" id="A0A502CY91"/>
<comment type="caution">
    <text evidence="1">The sequence shown here is derived from an EMBL/GenBank/DDBJ whole genome shotgun (WGS) entry which is preliminary data.</text>
</comment>
<reference evidence="1 2" key="1">
    <citation type="journal article" date="2019" name="Environ. Microbiol.">
        <title>Species interactions and distinct microbial communities in high Arctic permafrost affected cryosols are associated with the CH4 and CO2 gas fluxes.</title>
        <authorList>
            <person name="Altshuler I."/>
            <person name="Hamel J."/>
            <person name="Turney S."/>
            <person name="Magnuson E."/>
            <person name="Levesque R."/>
            <person name="Greer C."/>
            <person name="Whyte L.G."/>
        </authorList>
    </citation>
    <scope>NUCLEOTIDE SEQUENCE [LARGE SCALE GENOMIC DNA]</scope>
    <source>
        <strain evidence="1 2">S9.3A</strain>
    </source>
</reference>
<name>A0A502CY91_9MICO</name>
<evidence type="ECO:0000313" key="1">
    <source>
        <dbReference type="EMBL" id="TPG17129.1"/>
    </source>
</evidence>
<sequence>MHHVGRKSGTDYAIPVAIVPTRGSDTFLVGLPWGEGTNWAKNVLAAGGAVVTWKGRDWRTTNARIVGPAVAVTLAKAGPIKKVVGSGRFPAFIQLDR</sequence>
<keyword evidence="2" id="KW-1185">Reference proteome</keyword>
<accession>A0A502CY91</accession>
<protein>
    <submittedName>
        <fullName evidence="1">Nitroreductase family deazaflavin-dependent oxidoreductase</fullName>
    </submittedName>
</protein>
<gene>
    <name evidence="1" type="ORF">EAH86_10195</name>
</gene>
<dbReference type="EMBL" id="RCZM01000003">
    <property type="protein sequence ID" value="TPG17129.1"/>
    <property type="molecule type" value="Genomic_DNA"/>
</dbReference>
<proteinExistence type="predicted"/>